<gene>
    <name evidence="2" type="ORF">MNEG_15114</name>
</gene>
<name>A0A0D2LM15_9CHLO</name>
<evidence type="ECO:0000313" key="3">
    <source>
        <dbReference type="Proteomes" id="UP000054498"/>
    </source>
</evidence>
<accession>A0A0D2LM15</accession>
<dbReference type="GeneID" id="25732743"/>
<dbReference type="Proteomes" id="UP000054498">
    <property type="component" value="Unassembled WGS sequence"/>
</dbReference>
<sequence length="76" mass="8375">MATGVKQAIARVEQEVTQVREEIAGLKAGLKVEEDCKERKLMQQQQLAALQQQLGGLHQQLGGLQQQLAGLQQQQP</sequence>
<dbReference type="RefSeq" id="XP_013891869.1">
    <property type="nucleotide sequence ID" value="XM_014036415.1"/>
</dbReference>
<feature type="non-terminal residue" evidence="2">
    <location>
        <position position="76"/>
    </location>
</feature>
<keyword evidence="3" id="KW-1185">Reference proteome</keyword>
<organism evidence="2 3">
    <name type="scientific">Monoraphidium neglectum</name>
    <dbReference type="NCBI Taxonomy" id="145388"/>
    <lineage>
        <taxon>Eukaryota</taxon>
        <taxon>Viridiplantae</taxon>
        <taxon>Chlorophyta</taxon>
        <taxon>core chlorophytes</taxon>
        <taxon>Chlorophyceae</taxon>
        <taxon>CS clade</taxon>
        <taxon>Sphaeropleales</taxon>
        <taxon>Selenastraceae</taxon>
        <taxon>Monoraphidium</taxon>
    </lineage>
</organism>
<dbReference type="EMBL" id="KK105260">
    <property type="protein sequence ID" value="KIY92849.1"/>
    <property type="molecule type" value="Genomic_DNA"/>
</dbReference>
<dbReference type="KEGG" id="mng:MNEG_15114"/>
<protein>
    <submittedName>
        <fullName evidence="2">Uncharacterized protein</fullName>
    </submittedName>
</protein>
<feature type="coiled-coil region" evidence="1">
    <location>
        <begin position="2"/>
        <end position="74"/>
    </location>
</feature>
<dbReference type="AlphaFoldDB" id="A0A0D2LM15"/>
<proteinExistence type="predicted"/>
<evidence type="ECO:0000256" key="1">
    <source>
        <dbReference type="SAM" id="Coils"/>
    </source>
</evidence>
<keyword evidence="1" id="KW-0175">Coiled coil</keyword>
<evidence type="ECO:0000313" key="2">
    <source>
        <dbReference type="EMBL" id="KIY92849.1"/>
    </source>
</evidence>
<reference evidence="2 3" key="1">
    <citation type="journal article" date="2013" name="BMC Genomics">
        <title>Reconstruction of the lipid metabolism for the microalga Monoraphidium neglectum from its genome sequence reveals characteristics suitable for biofuel production.</title>
        <authorList>
            <person name="Bogen C."/>
            <person name="Al-Dilaimi A."/>
            <person name="Albersmeier A."/>
            <person name="Wichmann J."/>
            <person name="Grundmann M."/>
            <person name="Rupp O."/>
            <person name="Lauersen K.J."/>
            <person name="Blifernez-Klassen O."/>
            <person name="Kalinowski J."/>
            <person name="Goesmann A."/>
            <person name="Mussgnug J.H."/>
            <person name="Kruse O."/>
        </authorList>
    </citation>
    <scope>NUCLEOTIDE SEQUENCE [LARGE SCALE GENOMIC DNA]</scope>
    <source>
        <strain evidence="2 3">SAG 48.87</strain>
    </source>
</reference>